<dbReference type="Proteomes" id="UP001157502">
    <property type="component" value="Chromosome 3"/>
</dbReference>
<proteinExistence type="predicted"/>
<dbReference type="EMBL" id="CM055730">
    <property type="protein sequence ID" value="KAJ8013985.1"/>
    <property type="molecule type" value="Genomic_DNA"/>
</dbReference>
<keyword evidence="2" id="KW-1185">Reference proteome</keyword>
<evidence type="ECO:0000313" key="1">
    <source>
        <dbReference type="EMBL" id="KAJ8013985.1"/>
    </source>
</evidence>
<evidence type="ECO:0000313" key="2">
    <source>
        <dbReference type="Proteomes" id="UP001157502"/>
    </source>
</evidence>
<accession>A0ACC2HE43</accession>
<gene>
    <name evidence="1" type="ORF">DPEC_G00035530</name>
</gene>
<organism evidence="1 2">
    <name type="scientific">Dallia pectoralis</name>
    <name type="common">Alaska blackfish</name>
    <dbReference type="NCBI Taxonomy" id="75939"/>
    <lineage>
        <taxon>Eukaryota</taxon>
        <taxon>Metazoa</taxon>
        <taxon>Chordata</taxon>
        <taxon>Craniata</taxon>
        <taxon>Vertebrata</taxon>
        <taxon>Euteleostomi</taxon>
        <taxon>Actinopterygii</taxon>
        <taxon>Neopterygii</taxon>
        <taxon>Teleostei</taxon>
        <taxon>Protacanthopterygii</taxon>
        <taxon>Esociformes</taxon>
        <taxon>Umbridae</taxon>
        <taxon>Dallia</taxon>
    </lineage>
</organism>
<sequence>MQFRTVIEVNVVDVQKRRNPSKHYVYLINVTYSDSTSHVIYRRYSAFFDLQMQILDKFPVEAGQKDPKKRIIPFLPGKVLFRRSQVRDVAVKRLKHIDDYCSALMRLPNHIAQCEEVLRFFETQTEDLNPPKEDCGGSSKRKSGLDGADPMLLEQYMVVANYEKQEPAEISLKAGELVDVIDKSESGWWFVSTAEEQGWVPATYLNTHSNTQDDPDPGAAKSGEVIKRRKAHRKRLDRRWTLGGMVSRQHSREEKYMTVQPYTSEGKDEIAFEKGVLVEVIQKNLEGWWFIRYQDKEGWAPASYLKKIKEDISPRANDNKTPMTSPVEIIGNIMEISNLLNKKALSEKDMQTESQPGEPPLMTPSLVKRQISLPVPCSSVDFSSGAALACGKGNAEPASPAIARIAPHRIEIGSPILRQKPPPRIDATLGFNLPSPPNPPTVEAEYYTIAEFQSVISDGISFNGGQKADVIEKNSGGWWYVQIGEQEGWAPCSYIDKRKKPNLHRRTSTLSRPKVPPPAPPVKKQDSEETAPPSSPGSEAPESPASSGRPVYEEPEYDIPAIGFDLESEFEFLRTDESSIDGRNEDGSSEKGSHLSSKPLPARSFRSSSLKTYGSPEDMGQEEDEPEGEQCIYENDGFREIPVTQSIGDSTNTSTLLESGKVENCHFTLGARKKGKKIQLELNGSDSQSPMKSETAAFSFRPTSTPDCSKQSKLKKAKEEEKIGNIKISTKPKPVVRPKPQLAKSSSAEKMDISDLRRQLRPTGQLKKASKGEDFETASVISSEDSVSSHSTSDLSSVYSKGSRGDSDEGSCLYRTTDAYVKVQDSEMSFPARVEVEVLEKQESGWWYVRWGNTEGWVPTYYLEPVRQLEDTAGSESDGTPTKPGCLSKSNSLEKNEQRVQALNNINQSLKKSTPPIHSKPTGVLSKSFGLFNGLHKQKNVPKQQQVVRPQSVFISGPIVDGPNPVGSLRRGESFNSTDHSRSSPAVRRNASFGTPSRRPAPNGKTPNQNRAGMGGSESLGQGSPWNSVKSQLIHNNLKEVYVSIADYHGDEETMGFPEGTCLEVLDRNPNGWWYCQILDGGQPRKGWVPSNYLERKNY</sequence>
<reference evidence="1" key="1">
    <citation type="submission" date="2021-05" db="EMBL/GenBank/DDBJ databases">
        <authorList>
            <person name="Pan Q."/>
            <person name="Jouanno E."/>
            <person name="Zahm M."/>
            <person name="Klopp C."/>
            <person name="Cabau C."/>
            <person name="Louis A."/>
            <person name="Berthelot C."/>
            <person name="Parey E."/>
            <person name="Roest Crollius H."/>
            <person name="Montfort J."/>
            <person name="Robinson-Rechavi M."/>
            <person name="Bouchez O."/>
            <person name="Lampietro C."/>
            <person name="Lopez Roques C."/>
            <person name="Donnadieu C."/>
            <person name="Postlethwait J."/>
            <person name="Bobe J."/>
            <person name="Dillon D."/>
            <person name="Chandos A."/>
            <person name="von Hippel F."/>
            <person name="Guiguen Y."/>
        </authorList>
    </citation>
    <scope>NUCLEOTIDE SEQUENCE</scope>
    <source>
        <strain evidence="1">YG-Jan2019</strain>
    </source>
</reference>
<comment type="caution">
    <text evidence="1">The sequence shown here is derived from an EMBL/GenBank/DDBJ whole genome shotgun (WGS) entry which is preliminary data.</text>
</comment>
<name>A0ACC2HE43_DALPE</name>
<protein>
    <submittedName>
        <fullName evidence="1">Uncharacterized protein</fullName>
    </submittedName>
</protein>